<dbReference type="InterPro" id="IPR036397">
    <property type="entry name" value="RNaseH_sf"/>
</dbReference>
<dbReference type="EMBL" id="UYJE01005770">
    <property type="protein sequence ID" value="VDI40104.1"/>
    <property type="molecule type" value="Genomic_DNA"/>
</dbReference>
<protein>
    <recommendedName>
        <fullName evidence="1">Integrase catalytic domain-containing protein</fullName>
    </recommendedName>
</protein>
<accession>A0A8B6EUJ6</accession>
<sequence length="153" mass="17305">MSSSSFINAFKRFIAFREEVKLIRSDRGTNFVGATDQLGIDSFNVEDEQIKEHLYDNGIEWHFNSPHSSHMGGIWERMIKTTRSILDSLLSELPGKELSHEVLVTLLAEVSAMINSRPLTRVPTDSDEPFPLTPNLIITQMLSVLIPKDVSFD</sequence>
<dbReference type="PANTHER" id="PTHR47331">
    <property type="entry name" value="PHD-TYPE DOMAIN-CONTAINING PROTEIN"/>
    <property type="match status" value="1"/>
</dbReference>
<dbReference type="OrthoDB" id="6145901at2759"/>
<dbReference type="InterPro" id="IPR001584">
    <property type="entry name" value="Integrase_cat-core"/>
</dbReference>
<evidence type="ECO:0000259" key="1">
    <source>
        <dbReference type="PROSITE" id="PS50994"/>
    </source>
</evidence>
<organism evidence="2 3">
    <name type="scientific">Mytilus galloprovincialis</name>
    <name type="common">Mediterranean mussel</name>
    <dbReference type="NCBI Taxonomy" id="29158"/>
    <lineage>
        <taxon>Eukaryota</taxon>
        <taxon>Metazoa</taxon>
        <taxon>Spiralia</taxon>
        <taxon>Lophotrochozoa</taxon>
        <taxon>Mollusca</taxon>
        <taxon>Bivalvia</taxon>
        <taxon>Autobranchia</taxon>
        <taxon>Pteriomorphia</taxon>
        <taxon>Mytilida</taxon>
        <taxon>Mytiloidea</taxon>
        <taxon>Mytilidae</taxon>
        <taxon>Mytilinae</taxon>
        <taxon>Mytilus</taxon>
    </lineage>
</organism>
<reference evidence="2" key="1">
    <citation type="submission" date="2018-11" db="EMBL/GenBank/DDBJ databases">
        <authorList>
            <person name="Alioto T."/>
            <person name="Alioto T."/>
        </authorList>
    </citation>
    <scope>NUCLEOTIDE SEQUENCE</scope>
</reference>
<evidence type="ECO:0000313" key="3">
    <source>
        <dbReference type="Proteomes" id="UP000596742"/>
    </source>
</evidence>
<dbReference type="PANTHER" id="PTHR47331:SF6">
    <property type="entry name" value="DOUBLECORTIN DOMAIN-CONTAINING PROTEIN"/>
    <property type="match status" value="1"/>
</dbReference>
<dbReference type="InterPro" id="IPR012337">
    <property type="entry name" value="RNaseH-like_sf"/>
</dbReference>
<dbReference type="Proteomes" id="UP000596742">
    <property type="component" value="Unassembled WGS sequence"/>
</dbReference>
<dbReference type="PROSITE" id="PS50994">
    <property type="entry name" value="INTEGRASE"/>
    <property type="match status" value="1"/>
</dbReference>
<evidence type="ECO:0000313" key="2">
    <source>
        <dbReference type="EMBL" id="VDI40104.1"/>
    </source>
</evidence>
<name>A0A8B6EUJ6_MYTGA</name>
<keyword evidence="3" id="KW-1185">Reference proteome</keyword>
<dbReference type="AlphaFoldDB" id="A0A8B6EUJ6"/>
<proteinExistence type="predicted"/>
<dbReference type="GO" id="GO:0015074">
    <property type="term" value="P:DNA integration"/>
    <property type="evidence" value="ECO:0007669"/>
    <property type="project" value="InterPro"/>
</dbReference>
<dbReference type="SUPFAM" id="SSF53098">
    <property type="entry name" value="Ribonuclease H-like"/>
    <property type="match status" value="1"/>
</dbReference>
<dbReference type="Gene3D" id="3.30.420.10">
    <property type="entry name" value="Ribonuclease H-like superfamily/Ribonuclease H"/>
    <property type="match status" value="1"/>
</dbReference>
<comment type="caution">
    <text evidence="2">The sequence shown here is derived from an EMBL/GenBank/DDBJ whole genome shotgun (WGS) entry which is preliminary data.</text>
</comment>
<feature type="domain" description="Integrase catalytic" evidence="1">
    <location>
        <begin position="1"/>
        <end position="142"/>
    </location>
</feature>
<dbReference type="GO" id="GO:0003676">
    <property type="term" value="F:nucleic acid binding"/>
    <property type="evidence" value="ECO:0007669"/>
    <property type="project" value="InterPro"/>
</dbReference>
<gene>
    <name evidence="2" type="ORF">MGAL_10B094427</name>
</gene>